<sequence length="77" mass="8493">PPISGVTLLSTLMGVSRKSVGRWLGGEMQSCNDNAARLLELASEFIPENLEKVLRADLERHRVEVKVYLRSMGVGPN</sequence>
<name>X0TNF1_9ZZZZ</name>
<gene>
    <name evidence="1" type="ORF">S01H1_22534</name>
</gene>
<protein>
    <submittedName>
        <fullName evidence="1">Uncharacterized protein</fullName>
    </submittedName>
</protein>
<evidence type="ECO:0000313" key="1">
    <source>
        <dbReference type="EMBL" id="GAF89662.1"/>
    </source>
</evidence>
<proteinExistence type="predicted"/>
<dbReference type="EMBL" id="BARS01012739">
    <property type="protein sequence ID" value="GAF89662.1"/>
    <property type="molecule type" value="Genomic_DNA"/>
</dbReference>
<reference evidence="1" key="1">
    <citation type="journal article" date="2014" name="Front. Microbiol.">
        <title>High frequency of phylogenetically diverse reductive dehalogenase-homologous genes in deep subseafloor sedimentary metagenomes.</title>
        <authorList>
            <person name="Kawai M."/>
            <person name="Futagami T."/>
            <person name="Toyoda A."/>
            <person name="Takaki Y."/>
            <person name="Nishi S."/>
            <person name="Hori S."/>
            <person name="Arai W."/>
            <person name="Tsubouchi T."/>
            <person name="Morono Y."/>
            <person name="Uchiyama I."/>
            <person name="Ito T."/>
            <person name="Fujiyama A."/>
            <person name="Inagaki F."/>
            <person name="Takami H."/>
        </authorList>
    </citation>
    <scope>NUCLEOTIDE SEQUENCE</scope>
    <source>
        <strain evidence="1">Expedition CK06-06</strain>
    </source>
</reference>
<organism evidence="1">
    <name type="scientific">marine sediment metagenome</name>
    <dbReference type="NCBI Taxonomy" id="412755"/>
    <lineage>
        <taxon>unclassified sequences</taxon>
        <taxon>metagenomes</taxon>
        <taxon>ecological metagenomes</taxon>
    </lineage>
</organism>
<feature type="non-terminal residue" evidence="1">
    <location>
        <position position="1"/>
    </location>
</feature>
<comment type="caution">
    <text evidence="1">The sequence shown here is derived from an EMBL/GenBank/DDBJ whole genome shotgun (WGS) entry which is preliminary data.</text>
</comment>
<accession>X0TNF1</accession>
<dbReference type="AlphaFoldDB" id="X0TNF1"/>